<feature type="region of interest" description="Disordered" evidence="1">
    <location>
        <begin position="1"/>
        <end position="34"/>
    </location>
</feature>
<comment type="caution">
    <text evidence="2">The sequence shown here is derived from an EMBL/GenBank/DDBJ whole genome shotgun (WGS) entry which is preliminary data.</text>
</comment>
<name>A0ABQ9V605_SAGOE</name>
<organism evidence="2 3">
    <name type="scientific">Saguinus oedipus</name>
    <name type="common">Cotton-top tamarin</name>
    <name type="synonym">Oedipomidas oedipus</name>
    <dbReference type="NCBI Taxonomy" id="9490"/>
    <lineage>
        <taxon>Eukaryota</taxon>
        <taxon>Metazoa</taxon>
        <taxon>Chordata</taxon>
        <taxon>Craniata</taxon>
        <taxon>Vertebrata</taxon>
        <taxon>Euteleostomi</taxon>
        <taxon>Mammalia</taxon>
        <taxon>Eutheria</taxon>
        <taxon>Euarchontoglires</taxon>
        <taxon>Primates</taxon>
        <taxon>Haplorrhini</taxon>
        <taxon>Platyrrhini</taxon>
        <taxon>Cebidae</taxon>
        <taxon>Callitrichinae</taxon>
        <taxon>Saguinus</taxon>
    </lineage>
</organism>
<keyword evidence="3" id="KW-1185">Reference proteome</keyword>
<feature type="non-terminal residue" evidence="2">
    <location>
        <position position="1"/>
    </location>
</feature>
<protein>
    <submittedName>
        <fullName evidence="2">Uncharacterized protein</fullName>
    </submittedName>
</protein>
<evidence type="ECO:0000313" key="2">
    <source>
        <dbReference type="EMBL" id="KAK2104804.1"/>
    </source>
</evidence>
<gene>
    <name evidence="2" type="ORF">P7K49_018660</name>
</gene>
<accession>A0ABQ9V605</accession>
<evidence type="ECO:0000313" key="3">
    <source>
        <dbReference type="Proteomes" id="UP001266305"/>
    </source>
</evidence>
<dbReference type="EMBL" id="JASSZA010000008">
    <property type="protein sequence ID" value="KAK2104804.1"/>
    <property type="molecule type" value="Genomic_DNA"/>
</dbReference>
<evidence type="ECO:0000256" key="1">
    <source>
        <dbReference type="SAM" id="MobiDB-lite"/>
    </source>
</evidence>
<reference evidence="2 3" key="1">
    <citation type="submission" date="2023-05" db="EMBL/GenBank/DDBJ databases">
        <title>B98-5 Cell Line De Novo Hybrid Assembly: An Optical Mapping Approach.</title>
        <authorList>
            <person name="Kananen K."/>
            <person name="Auerbach J.A."/>
            <person name="Kautto E."/>
            <person name="Blachly J.S."/>
        </authorList>
    </citation>
    <scope>NUCLEOTIDE SEQUENCE [LARGE SCALE GENOMIC DNA]</scope>
    <source>
        <strain evidence="2">B95-8</strain>
        <tissue evidence="2">Cell line</tissue>
    </source>
</reference>
<dbReference type="Proteomes" id="UP001266305">
    <property type="component" value="Unassembled WGS sequence"/>
</dbReference>
<proteinExistence type="predicted"/>
<feature type="non-terminal residue" evidence="2">
    <location>
        <position position="67"/>
    </location>
</feature>
<sequence length="67" mass="7008">ASDRLAGGAGVGTWAERANPPPAAAEGRRLPGHRAAPGRRLCVFPAGAGRLWAGWRVPRRQPRVGTS</sequence>